<dbReference type="AlphaFoldDB" id="A0A5D0CKW5"/>
<keyword evidence="1" id="KW-0175">Coiled coil</keyword>
<dbReference type="OrthoDB" id="9759607at2"/>
<dbReference type="InterPro" id="IPR035965">
    <property type="entry name" value="PAS-like_dom_sf"/>
</dbReference>
<dbReference type="SUPFAM" id="SSF55785">
    <property type="entry name" value="PYP-like sensor domain (PAS domain)"/>
    <property type="match status" value="1"/>
</dbReference>
<evidence type="ECO:0000256" key="1">
    <source>
        <dbReference type="SAM" id="Coils"/>
    </source>
</evidence>
<name>A0A5D0CKW5_9BACL</name>
<dbReference type="RefSeq" id="WP_148457596.1">
    <property type="nucleotide sequence ID" value="NZ_VSDO01000006.1"/>
</dbReference>
<keyword evidence="3" id="KW-1185">Reference proteome</keyword>
<feature type="coiled-coil region" evidence="1">
    <location>
        <begin position="112"/>
        <end position="160"/>
    </location>
</feature>
<dbReference type="Proteomes" id="UP000325218">
    <property type="component" value="Unassembled WGS sequence"/>
</dbReference>
<gene>
    <name evidence="2" type="ORF">FRY98_25810</name>
</gene>
<comment type="caution">
    <text evidence="2">The sequence shown here is derived from an EMBL/GenBank/DDBJ whole genome shotgun (WGS) entry which is preliminary data.</text>
</comment>
<proteinExistence type="predicted"/>
<sequence length="162" mass="18992">MDERLDLAPCGYLELTEELLVLEANTTFCRLLDFKVNGLRGTRFDFLLTRSSRVFFQIYFMPLIRLNGLVEEMYLSLKSNQGADVPVLFNASKRVSEGKTYYDCVLIPLRRRMEYERHIQTAESEARKATDELNRLERSIAAKRKELADLEKMADTRKKQRE</sequence>
<reference evidence="2 3" key="1">
    <citation type="submission" date="2019-08" db="EMBL/GenBank/DDBJ databases">
        <title>Genome sequencing of Paenibacillus faecis DSM 23593(T).</title>
        <authorList>
            <person name="Kook J.-K."/>
            <person name="Park S.-N."/>
            <person name="Lim Y.K."/>
        </authorList>
    </citation>
    <scope>NUCLEOTIDE SEQUENCE [LARGE SCALE GENOMIC DNA]</scope>
    <source>
        <strain evidence="2 3">DSM 23593</strain>
    </source>
</reference>
<evidence type="ECO:0000313" key="2">
    <source>
        <dbReference type="EMBL" id="TYA10025.1"/>
    </source>
</evidence>
<accession>A0A5D0CKW5</accession>
<dbReference type="Gene3D" id="3.30.450.20">
    <property type="entry name" value="PAS domain"/>
    <property type="match status" value="1"/>
</dbReference>
<dbReference type="EMBL" id="VSDO01000006">
    <property type="protein sequence ID" value="TYA10025.1"/>
    <property type="molecule type" value="Genomic_DNA"/>
</dbReference>
<protein>
    <submittedName>
        <fullName evidence="2">Serine/threonine protein phosphatase</fullName>
    </submittedName>
</protein>
<evidence type="ECO:0000313" key="3">
    <source>
        <dbReference type="Proteomes" id="UP000325218"/>
    </source>
</evidence>
<organism evidence="2 3">
    <name type="scientific">Paenibacillus faecis</name>
    <dbReference type="NCBI Taxonomy" id="862114"/>
    <lineage>
        <taxon>Bacteria</taxon>
        <taxon>Bacillati</taxon>
        <taxon>Bacillota</taxon>
        <taxon>Bacilli</taxon>
        <taxon>Bacillales</taxon>
        <taxon>Paenibacillaceae</taxon>
        <taxon>Paenibacillus</taxon>
    </lineage>
</organism>